<gene>
    <name evidence="3" type="ORF">LIER_22381</name>
</gene>
<dbReference type="Pfam" id="PF25597">
    <property type="entry name" value="SH3_retrovirus"/>
    <property type="match status" value="1"/>
</dbReference>
<dbReference type="Proteomes" id="UP001454036">
    <property type="component" value="Unassembled WGS sequence"/>
</dbReference>
<dbReference type="AlphaFoldDB" id="A0AAV3QX44"/>
<evidence type="ECO:0000313" key="4">
    <source>
        <dbReference type="Proteomes" id="UP001454036"/>
    </source>
</evidence>
<protein>
    <recommendedName>
        <fullName evidence="2">Retroviral polymerase SH3-like domain-containing protein</fullName>
    </recommendedName>
</protein>
<dbReference type="EMBL" id="BAABME010006101">
    <property type="protein sequence ID" value="GAA0167450.1"/>
    <property type="molecule type" value="Genomic_DNA"/>
</dbReference>
<sequence length="253" mass="28204">MGYPLDKKGWKLFVLETRVFFVSRDITFYEYEFPGLSNSPELLSESRGVLYEDGSSYFRLDEPSLGFRLAQVSVPPNKPNSHVLVEEAAATEAEPPSAAAPTVTRRRSLVGGNGQGPPSHLRDYVLNSVRHSSPPPLFKSHCSSPSSGTSYPLTSFVSYDIFSSPHRGFLASINSGVEPRSYHQEIRDPGWCDAMKAEINPLEINGTWCLVDLPKDKKALHSRWVYKIKYKSNGSMERLKARLLGICDLHAPT</sequence>
<name>A0AAV3QX44_LITER</name>
<dbReference type="InterPro" id="IPR057670">
    <property type="entry name" value="SH3_retrovirus"/>
</dbReference>
<keyword evidence="4" id="KW-1185">Reference proteome</keyword>
<feature type="region of interest" description="Disordered" evidence="1">
    <location>
        <begin position="91"/>
        <end position="122"/>
    </location>
</feature>
<organism evidence="3 4">
    <name type="scientific">Lithospermum erythrorhizon</name>
    <name type="common">Purple gromwell</name>
    <name type="synonym">Lithospermum officinale var. erythrorhizon</name>
    <dbReference type="NCBI Taxonomy" id="34254"/>
    <lineage>
        <taxon>Eukaryota</taxon>
        <taxon>Viridiplantae</taxon>
        <taxon>Streptophyta</taxon>
        <taxon>Embryophyta</taxon>
        <taxon>Tracheophyta</taxon>
        <taxon>Spermatophyta</taxon>
        <taxon>Magnoliopsida</taxon>
        <taxon>eudicotyledons</taxon>
        <taxon>Gunneridae</taxon>
        <taxon>Pentapetalae</taxon>
        <taxon>asterids</taxon>
        <taxon>lamiids</taxon>
        <taxon>Boraginales</taxon>
        <taxon>Boraginaceae</taxon>
        <taxon>Boraginoideae</taxon>
        <taxon>Lithospermeae</taxon>
        <taxon>Lithospermum</taxon>
    </lineage>
</organism>
<reference evidence="3 4" key="1">
    <citation type="submission" date="2024-01" db="EMBL/GenBank/DDBJ databases">
        <title>The complete chloroplast genome sequence of Lithospermum erythrorhizon: insights into the phylogenetic relationship among Boraginaceae species and the maternal lineages of purple gromwells.</title>
        <authorList>
            <person name="Okada T."/>
            <person name="Watanabe K."/>
        </authorList>
    </citation>
    <scope>NUCLEOTIDE SEQUENCE [LARGE SCALE GENOMIC DNA]</scope>
</reference>
<proteinExistence type="predicted"/>
<evidence type="ECO:0000256" key="1">
    <source>
        <dbReference type="SAM" id="MobiDB-lite"/>
    </source>
</evidence>
<evidence type="ECO:0000259" key="2">
    <source>
        <dbReference type="Pfam" id="PF25597"/>
    </source>
</evidence>
<evidence type="ECO:0000313" key="3">
    <source>
        <dbReference type="EMBL" id="GAA0167450.1"/>
    </source>
</evidence>
<accession>A0AAV3QX44</accession>
<feature type="compositionally biased region" description="Low complexity" evidence="1">
    <location>
        <begin position="91"/>
        <end position="103"/>
    </location>
</feature>
<feature type="domain" description="Retroviral polymerase SH3-like" evidence="2">
    <location>
        <begin position="1"/>
        <end position="38"/>
    </location>
</feature>
<comment type="caution">
    <text evidence="3">The sequence shown here is derived from an EMBL/GenBank/DDBJ whole genome shotgun (WGS) entry which is preliminary data.</text>
</comment>